<sequence>MTALVDGAVDETGSNIYWIDQNMDVCVTCCQKPLSPDARYRCDYWKSENCVTPSDNNYSRPESIHCHGGQLYVHERSNVLVFSGSNWTLTSKVQARGGPICNISIGGDCLITLHNDPDLANTYGRLLALDIYLEVR</sequence>
<gene>
    <name evidence="2" type="ORF">CDL15_Pgr002476</name>
    <name evidence="3" type="ORF">CRG98_013969</name>
</gene>
<dbReference type="Proteomes" id="UP000197138">
    <property type="component" value="Unassembled WGS sequence"/>
</dbReference>
<reference evidence="4" key="1">
    <citation type="journal article" date="2017" name="Plant J.">
        <title>The pomegranate (Punica granatum L.) genome and the genomics of punicalagin biosynthesis.</title>
        <authorList>
            <person name="Qin G."/>
            <person name="Xu C."/>
            <person name="Ming R."/>
            <person name="Tang H."/>
            <person name="Guyot R."/>
            <person name="Kramer E.M."/>
            <person name="Hu Y."/>
            <person name="Yi X."/>
            <person name="Qi Y."/>
            <person name="Xu X."/>
            <person name="Gao Z."/>
            <person name="Pan H."/>
            <person name="Jian J."/>
            <person name="Tian Y."/>
            <person name="Yue Z."/>
            <person name="Xu Y."/>
        </authorList>
    </citation>
    <scope>NUCLEOTIDE SEQUENCE [LARGE SCALE GENOMIC DNA]</scope>
    <source>
        <strain evidence="4">cv. Dabenzi</strain>
    </source>
</reference>
<dbReference type="Proteomes" id="UP000233551">
    <property type="component" value="Unassembled WGS sequence"/>
</dbReference>
<dbReference type="Pfam" id="PF25279">
    <property type="entry name" value="Beta_prop_At2g24240"/>
    <property type="match status" value="1"/>
</dbReference>
<evidence type="ECO:0000313" key="2">
    <source>
        <dbReference type="EMBL" id="OWM88709.1"/>
    </source>
</evidence>
<protein>
    <recommendedName>
        <fullName evidence="1">At2g24240-like C-terminal beta-propeller domain-containing protein</fullName>
    </recommendedName>
</protein>
<reference evidence="2" key="2">
    <citation type="submission" date="2017-06" db="EMBL/GenBank/DDBJ databases">
        <title>The pomegranate genome and the genomics of punicalagin biosynthesis.</title>
        <authorList>
            <person name="Xu C."/>
        </authorList>
    </citation>
    <scope>NUCLEOTIDE SEQUENCE [LARGE SCALE GENOMIC DNA]</scope>
    <source>
        <tissue evidence="2">Fresh leaf</tissue>
    </source>
</reference>
<dbReference type="EMBL" id="MTKT01000790">
    <property type="protein sequence ID" value="OWM88709.1"/>
    <property type="molecule type" value="Genomic_DNA"/>
</dbReference>
<proteinExistence type="predicted"/>
<organism evidence="2 4">
    <name type="scientific">Punica granatum</name>
    <name type="common">Pomegranate</name>
    <dbReference type="NCBI Taxonomy" id="22663"/>
    <lineage>
        <taxon>Eukaryota</taxon>
        <taxon>Viridiplantae</taxon>
        <taxon>Streptophyta</taxon>
        <taxon>Embryophyta</taxon>
        <taxon>Tracheophyta</taxon>
        <taxon>Spermatophyta</taxon>
        <taxon>Magnoliopsida</taxon>
        <taxon>eudicotyledons</taxon>
        <taxon>Gunneridae</taxon>
        <taxon>Pentapetalae</taxon>
        <taxon>rosids</taxon>
        <taxon>malvids</taxon>
        <taxon>Myrtales</taxon>
        <taxon>Lythraceae</taxon>
        <taxon>Punica</taxon>
    </lineage>
</organism>
<evidence type="ECO:0000313" key="3">
    <source>
        <dbReference type="EMBL" id="PKI65674.1"/>
    </source>
</evidence>
<dbReference type="EMBL" id="PGOL01000737">
    <property type="protein sequence ID" value="PKI65674.1"/>
    <property type="molecule type" value="Genomic_DNA"/>
</dbReference>
<reference evidence="3 5" key="3">
    <citation type="submission" date="2017-11" db="EMBL/GenBank/DDBJ databases">
        <title>De-novo sequencing of pomegranate (Punica granatum L.) genome.</title>
        <authorList>
            <person name="Akparov Z."/>
            <person name="Amiraslanov A."/>
            <person name="Hajiyeva S."/>
            <person name="Abbasov M."/>
            <person name="Kaur K."/>
            <person name="Hamwieh A."/>
            <person name="Solovyev V."/>
            <person name="Salamov A."/>
            <person name="Braich B."/>
            <person name="Kosarev P."/>
            <person name="Mahmoud A."/>
            <person name="Hajiyev E."/>
            <person name="Babayeva S."/>
            <person name="Izzatullayeva V."/>
            <person name="Mammadov A."/>
            <person name="Mammadov A."/>
            <person name="Sharifova S."/>
            <person name="Ojaghi J."/>
            <person name="Eynullazada K."/>
            <person name="Bayramov B."/>
            <person name="Abdulazimova A."/>
            <person name="Shahmuradov I."/>
        </authorList>
    </citation>
    <scope>NUCLEOTIDE SEQUENCE [LARGE SCALE GENOMIC DNA]</scope>
    <source>
        <strain evidence="3">AG2017</strain>
        <strain evidence="5">cv. AG2017</strain>
        <tissue evidence="3">Leaf</tissue>
    </source>
</reference>
<accession>A0A218XVT3</accession>
<feature type="domain" description="At2g24240-like C-terminal beta-propeller" evidence="1">
    <location>
        <begin position="45"/>
        <end position="119"/>
    </location>
</feature>
<dbReference type="InterPro" id="IPR057441">
    <property type="entry name" value="Beta_prop_At2g24240"/>
</dbReference>
<name>A0A218XVT3_PUNGR</name>
<comment type="caution">
    <text evidence="2">The sequence shown here is derived from an EMBL/GenBank/DDBJ whole genome shotgun (WGS) entry which is preliminary data.</text>
</comment>
<dbReference type="AlphaFoldDB" id="A0A218XVT3"/>
<dbReference type="STRING" id="22663.A0A218XVT3"/>
<evidence type="ECO:0000313" key="4">
    <source>
        <dbReference type="Proteomes" id="UP000197138"/>
    </source>
</evidence>
<evidence type="ECO:0000259" key="1">
    <source>
        <dbReference type="Pfam" id="PF25279"/>
    </source>
</evidence>
<keyword evidence="5" id="KW-1185">Reference proteome</keyword>
<evidence type="ECO:0000313" key="5">
    <source>
        <dbReference type="Proteomes" id="UP000233551"/>
    </source>
</evidence>